<reference evidence="1 2" key="1">
    <citation type="journal article" date="2013" name="Genome Biol.">
        <title>The genome sequence of the most widely cultivated cacao type and its use to identify candidate genes regulating pod color.</title>
        <authorList>
            <person name="Motamayor J.C."/>
            <person name="Mockaitis K."/>
            <person name="Schmutz J."/>
            <person name="Haiminen N."/>
            <person name="Iii D.L."/>
            <person name="Cornejo O."/>
            <person name="Findley S.D."/>
            <person name="Zheng P."/>
            <person name="Utro F."/>
            <person name="Royaert S."/>
            <person name="Saski C."/>
            <person name="Jenkins J."/>
            <person name="Podicheti R."/>
            <person name="Zhao M."/>
            <person name="Scheffler B.E."/>
            <person name="Stack J.C."/>
            <person name="Feltus F.A."/>
            <person name="Mustiga G.M."/>
            <person name="Amores F."/>
            <person name="Phillips W."/>
            <person name="Marelli J.P."/>
            <person name="May G.D."/>
            <person name="Shapiro H."/>
            <person name="Ma J."/>
            <person name="Bustamante C.D."/>
            <person name="Schnell R.J."/>
            <person name="Main D."/>
            <person name="Gilbert D."/>
            <person name="Parida L."/>
            <person name="Kuhn D.N."/>
        </authorList>
    </citation>
    <scope>NUCLEOTIDE SEQUENCE [LARGE SCALE GENOMIC DNA]</scope>
    <source>
        <strain evidence="2">cv. Matina 1-6</strain>
    </source>
</reference>
<accession>A0A061EK95</accession>
<dbReference type="EMBL" id="CM001882">
    <property type="protein sequence ID" value="EOY04817.1"/>
    <property type="molecule type" value="Genomic_DNA"/>
</dbReference>
<dbReference type="Proteomes" id="UP000026915">
    <property type="component" value="Chromosome 4"/>
</dbReference>
<dbReference type="HOGENOM" id="CLU_2390425_0_0_1"/>
<dbReference type="AlphaFoldDB" id="A0A061EK95"/>
<proteinExistence type="predicted"/>
<keyword evidence="2" id="KW-1185">Reference proteome</keyword>
<protein>
    <submittedName>
        <fullName evidence="1">Uncharacterized protein</fullName>
    </submittedName>
</protein>
<dbReference type="InParanoid" id="A0A061EK95"/>
<organism evidence="1 2">
    <name type="scientific">Theobroma cacao</name>
    <name type="common">Cacao</name>
    <name type="synonym">Cocoa</name>
    <dbReference type="NCBI Taxonomy" id="3641"/>
    <lineage>
        <taxon>Eukaryota</taxon>
        <taxon>Viridiplantae</taxon>
        <taxon>Streptophyta</taxon>
        <taxon>Embryophyta</taxon>
        <taxon>Tracheophyta</taxon>
        <taxon>Spermatophyta</taxon>
        <taxon>Magnoliopsida</taxon>
        <taxon>eudicotyledons</taxon>
        <taxon>Gunneridae</taxon>
        <taxon>Pentapetalae</taxon>
        <taxon>rosids</taxon>
        <taxon>malvids</taxon>
        <taxon>Malvales</taxon>
        <taxon>Malvaceae</taxon>
        <taxon>Byttnerioideae</taxon>
        <taxon>Theobroma</taxon>
    </lineage>
</organism>
<name>A0A061EK95_THECC</name>
<sequence length="94" mass="10633">MVLGNLQQLLEPLGCAGDRNWPINLGIKIIILRSHEQFLKRWRRKILDRNFVPLCLFAHVHCYVTSSSFNGFGVPSLLQPTVGQLGLATTKLFD</sequence>
<evidence type="ECO:0000313" key="1">
    <source>
        <dbReference type="EMBL" id="EOY04817.1"/>
    </source>
</evidence>
<evidence type="ECO:0000313" key="2">
    <source>
        <dbReference type="Proteomes" id="UP000026915"/>
    </source>
</evidence>
<gene>
    <name evidence="1" type="ORF">TCM_019991</name>
</gene>
<dbReference type="Gramene" id="EOY04817">
    <property type="protein sequence ID" value="EOY04817"/>
    <property type="gene ID" value="TCM_019991"/>
</dbReference>